<dbReference type="RefSeq" id="WP_011765931.1">
    <property type="nucleotide sequence ID" value="NC_008702.1"/>
</dbReference>
<dbReference type="SMART" id="SM00471">
    <property type="entry name" value="HDc"/>
    <property type="match status" value="1"/>
</dbReference>
<dbReference type="InterPro" id="IPR003018">
    <property type="entry name" value="GAF"/>
</dbReference>
<dbReference type="InterPro" id="IPR003607">
    <property type="entry name" value="HD/PDEase_dom"/>
</dbReference>
<dbReference type="KEGG" id="azo:azo2200"/>
<sequence length="382" mass="43028">MLKAQFISPSPPPSTRENLSSRLQDLHGIIATRHPEINRIALATYDEDTDLLKTFINSTYGDATPFGRYEARLSEVPSLQRLALSGEKRILQNLPEALASRDATHSRWLTAAGFHSSYTVPIYHGERFVAFLFFDADRPNAFSDEVLRYLDLIGYLAAQMYLTGLVAVRTLISTVEVARGLTRIRDIETGHHLDRIAHYTRIITRGLADIVELDDEFIEHVFLFAPLHDIGKIGVPDSILQKPGPLTLEERKIMQSHVELGVSVFDRMVQDIGLPEDRTVRIMRNIIAYHHEALDGTGYPYRLSGDAVPLEARIVAIADIFDALTSERPYKPRWPNEAAFAELSSMAERGKIDAECVRAFLNNRAMVEDTQARFAENLNPAF</sequence>
<dbReference type="InterPro" id="IPR029016">
    <property type="entry name" value="GAF-like_dom_sf"/>
</dbReference>
<dbReference type="PROSITE" id="PS51832">
    <property type="entry name" value="HD_GYP"/>
    <property type="match status" value="1"/>
</dbReference>
<dbReference type="AlphaFoldDB" id="A1K7L2"/>
<dbReference type="Gene3D" id="3.30.450.40">
    <property type="match status" value="1"/>
</dbReference>
<dbReference type="SUPFAM" id="SSF55781">
    <property type="entry name" value="GAF domain-like"/>
    <property type="match status" value="1"/>
</dbReference>
<accession>A1K7L2</accession>
<protein>
    <submittedName>
        <fullName evidence="2">HD-domain containing protein</fullName>
    </submittedName>
</protein>
<dbReference type="Pfam" id="PF13487">
    <property type="entry name" value="HD_5"/>
    <property type="match status" value="1"/>
</dbReference>
<dbReference type="HOGENOM" id="CLU_000445_92_13_4"/>
<dbReference type="PANTHER" id="PTHR45228">
    <property type="entry name" value="CYCLIC DI-GMP PHOSPHODIESTERASE TM_0186-RELATED"/>
    <property type="match status" value="1"/>
</dbReference>
<keyword evidence="3" id="KW-1185">Reference proteome</keyword>
<dbReference type="CDD" id="cd00077">
    <property type="entry name" value="HDc"/>
    <property type="match status" value="1"/>
</dbReference>
<evidence type="ECO:0000313" key="2">
    <source>
        <dbReference type="EMBL" id="CAL94817.1"/>
    </source>
</evidence>
<evidence type="ECO:0000313" key="3">
    <source>
        <dbReference type="Proteomes" id="UP000002588"/>
    </source>
</evidence>
<name>A1K7L2_AZOSB</name>
<dbReference type="SUPFAM" id="SSF109604">
    <property type="entry name" value="HD-domain/PDEase-like"/>
    <property type="match status" value="1"/>
</dbReference>
<dbReference type="GO" id="GO:0008081">
    <property type="term" value="F:phosphoric diester hydrolase activity"/>
    <property type="evidence" value="ECO:0007669"/>
    <property type="project" value="UniProtKB-ARBA"/>
</dbReference>
<dbReference type="STRING" id="62928.azo2200"/>
<proteinExistence type="predicted"/>
<evidence type="ECO:0000259" key="1">
    <source>
        <dbReference type="PROSITE" id="PS51832"/>
    </source>
</evidence>
<reference evidence="2 3" key="1">
    <citation type="journal article" date="2006" name="Nat. Biotechnol.">
        <title>Complete genome of the mutualistic, N2-fixing grass endophyte Azoarcus sp. strain BH72.</title>
        <authorList>
            <person name="Krause A."/>
            <person name="Ramakumar A."/>
            <person name="Bartels D."/>
            <person name="Battistoni F."/>
            <person name="Bekel T."/>
            <person name="Boch J."/>
            <person name="Boehm M."/>
            <person name="Friedrich F."/>
            <person name="Hurek T."/>
            <person name="Krause L."/>
            <person name="Linke B."/>
            <person name="McHardy A.C."/>
            <person name="Sarkar A."/>
            <person name="Schneiker S."/>
            <person name="Syed A.A."/>
            <person name="Thauer R."/>
            <person name="Vorhoelter F.-J."/>
            <person name="Weidner S."/>
            <person name="Puehler A."/>
            <person name="Reinhold-Hurek B."/>
            <person name="Kaiser O."/>
            <person name="Goesmann A."/>
        </authorList>
    </citation>
    <scope>NUCLEOTIDE SEQUENCE [LARGE SCALE GENOMIC DNA]</scope>
    <source>
        <strain evidence="2 3">BH72</strain>
    </source>
</reference>
<dbReference type="InterPro" id="IPR037522">
    <property type="entry name" value="HD_GYP_dom"/>
</dbReference>
<dbReference type="EMBL" id="AM406670">
    <property type="protein sequence ID" value="CAL94817.1"/>
    <property type="molecule type" value="Genomic_DNA"/>
</dbReference>
<feature type="domain" description="HD-GYP" evidence="1">
    <location>
        <begin position="167"/>
        <end position="376"/>
    </location>
</feature>
<dbReference type="InterPro" id="IPR052020">
    <property type="entry name" value="Cyclic_di-GMP/3'3'-cGAMP_PDE"/>
</dbReference>
<dbReference type="Proteomes" id="UP000002588">
    <property type="component" value="Chromosome"/>
</dbReference>
<gene>
    <name evidence="2" type="ordered locus">azo2200</name>
</gene>
<dbReference type="eggNOG" id="COG3437">
    <property type="taxonomic scope" value="Bacteria"/>
</dbReference>
<organism evidence="2 3">
    <name type="scientific">Azoarcus sp. (strain BH72)</name>
    <dbReference type="NCBI Taxonomy" id="418699"/>
    <lineage>
        <taxon>Bacteria</taxon>
        <taxon>Pseudomonadati</taxon>
        <taxon>Pseudomonadota</taxon>
        <taxon>Betaproteobacteria</taxon>
        <taxon>Rhodocyclales</taxon>
        <taxon>Zoogloeaceae</taxon>
        <taxon>Azoarcus</taxon>
    </lineage>
</organism>
<dbReference type="PANTHER" id="PTHR45228:SF1">
    <property type="entry name" value="CYCLIC DI-GMP PHOSPHODIESTERASE TM_0186"/>
    <property type="match status" value="1"/>
</dbReference>
<dbReference type="Pfam" id="PF13185">
    <property type="entry name" value="GAF_2"/>
    <property type="match status" value="1"/>
</dbReference>
<dbReference type="Gene3D" id="1.10.3210.10">
    <property type="entry name" value="Hypothetical protein af1432"/>
    <property type="match status" value="1"/>
</dbReference>